<feature type="region of interest" description="Disordered" evidence="1">
    <location>
        <begin position="96"/>
        <end position="117"/>
    </location>
</feature>
<dbReference type="InterPro" id="IPR047589">
    <property type="entry name" value="DUF11_rpt"/>
</dbReference>
<gene>
    <name evidence="4" type="ORF">ACFSKL_21310</name>
</gene>
<evidence type="ECO:0000313" key="4">
    <source>
        <dbReference type="EMBL" id="MFD2037350.1"/>
    </source>
</evidence>
<dbReference type="PANTHER" id="PTHR34819:SF3">
    <property type="entry name" value="CELL SURFACE PROTEIN"/>
    <property type="match status" value="1"/>
</dbReference>
<feature type="domain" description="DUF7507" evidence="3">
    <location>
        <begin position="843"/>
        <end position="930"/>
    </location>
</feature>
<dbReference type="InterPro" id="IPR001434">
    <property type="entry name" value="OmcB-like_DUF11"/>
</dbReference>
<feature type="compositionally biased region" description="Acidic residues" evidence="1">
    <location>
        <begin position="929"/>
        <end position="941"/>
    </location>
</feature>
<feature type="region of interest" description="Disordered" evidence="1">
    <location>
        <begin position="1026"/>
        <end position="1066"/>
    </location>
</feature>
<feature type="domain" description="DUF7507" evidence="3">
    <location>
        <begin position="1194"/>
        <end position="1229"/>
    </location>
</feature>
<feature type="domain" description="DUF11" evidence="2">
    <location>
        <begin position="301"/>
        <end position="416"/>
    </location>
</feature>
<dbReference type="EMBL" id="JBHUHR010000048">
    <property type="protein sequence ID" value="MFD2037350.1"/>
    <property type="molecule type" value="Genomic_DNA"/>
</dbReference>
<comment type="caution">
    <text evidence="4">The sequence shown here is derived from an EMBL/GenBank/DDBJ whole genome shotgun (WGS) entry which is preliminary data.</text>
</comment>
<feature type="compositionally biased region" description="Acidic residues" evidence="1">
    <location>
        <begin position="1048"/>
        <end position="1059"/>
    </location>
</feature>
<feature type="region of interest" description="Disordered" evidence="1">
    <location>
        <begin position="916"/>
        <end position="947"/>
    </location>
</feature>
<evidence type="ECO:0000256" key="1">
    <source>
        <dbReference type="SAM" id="MobiDB-lite"/>
    </source>
</evidence>
<dbReference type="PANTHER" id="PTHR34819">
    <property type="entry name" value="LARGE CYSTEINE-RICH PERIPLASMIC PROTEIN OMCB"/>
    <property type="match status" value="1"/>
</dbReference>
<protein>
    <submittedName>
        <fullName evidence="4">Choice-of-anchor L domain-containing protein</fullName>
    </submittedName>
</protein>
<dbReference type="NCBIfam" id="TIGR01451">
    <property type="entry name" value="B_ant_repeat"/>
    <property type="match status" value="6"/>
</dbReference>
<dbReference type="Pfam" id="PF17963">
    <property type="entry name" value="Big_9"/>
    <property type="match status" value="1"/>
</dbReference>
<dbReference type="RefSeq" id="WP_376889167.1">
    <property type="nucleotide sequence ID" value="NZ_JBHUHR010000048.1"/>
</dbReference>
<dbReference type="InterPro" id="IPR049804">
    <property type="entry name" value="Choice_anch_L"/>
</dbReference>
<proteinExistence type="predicted"/>
<dbReference type="InterPro" id="IPR055354">
    <property type="entry name" value="DUF7507"/>
</dbReference>
<name>A0ABW4VWT7_9BACT</name>
<feature type="domain" description="DUF7507" evidence="3">
    <location>
        <begin position="958"/>
        <end position="1048"/>
    </location>
</feature>
<sequence>MRYKYINRPILSASLFWMFFLLLGNIARGQSTFTTSPSDTDIVTALTGAGIGISNPSLENGQRNLQIATFSNGISGASFGIDAGVLFSTGNAGQDLNNRNSTNARSNNPANTGTDPQLLAIDPTAAYNTVAYSFDITLDANVSGIRISFQFGSEEYPDYVGSRFNDVFGFFVSGPGIGDGATFQNFALLPSNNSVIAVNSVNGGVFGASADNPPTPTNLDQTQFYINNGHLNTGAANPQPQPGPFPVHIEYNGITTAITKDIGGLVPGGVYRFKVAIADVGDGSYDSGVLLNQIIGLQETDLALTKEVDNPTPAFGGVVTFTLTASNNGPNANDVSEVTVDDLLPSGYTYVTASASQGAYDPLTGVWDIGDMDIGAVETLEIQVIVNDTGDYLNTASIQAGNAVDPNQTNNFAEASTVPVAGVPPVANNDEATTDLDTPVTFNITDNDTDSDGNIVPSTVDLDPSTPGQQTSMIVPGVGTYTVDASGNVTFTPELGFLGISVITYTVNDNDGLTSNLADIIVQVGHVCAEDVDGEEFSLSDGQDVTFNQPATDYGFQFDIYTLDNSFNLNVNGIDLATEELEFQSSGTSGINVRFADGDQYEANTLPIWQMTGDATAPLIRVVISPSGNISMYGSKTDGGELFPLELFNGNTFNTINWNSAAPNTIIGSQSVVGTTYMTGYGSGKNITPCNPELTLFKTGVYSDANGSGLADVGDEIEYSFNVENTGNVILENLVIDDAQLSITGLEVIPGVLEPGESGTVTYIYSLTQADIDAGGVWNIAIVSGEDPSGIVVTGESEDPSPLDPNDPDHPGVDPDCPDCTITPLPQEPSFTILKELVSINGDAGLTSYNAVGDVLEYTITVTNTGNVTLENIDVEDALTGLNETIAILAPAGTETFPTTHTITQSDLDNGSVLNVATANGEDPNGDPVDPEDPTDGEEETPATQEPSFTILKELVSVNGDASITSYNAVGDVLEYAITVTNAGNVTLSNIDVEDALTGLSETIATLAPSGTEVFTTSHTITQSDLDNGSVLNVATANGEDPNGNPVDPEDPTDGEEETPATQEPSFTITKSLTSINADAGLTSYNAVGDVLEYTITVTNTGNVTLSNIEVEDALTGLTETITTLAPSGIETFTTSHTVTQSDLDNGSVLNVATANGEDPNGDPVDPEDPTDGEEETPATQEPSFTILKELVSVNGDASITSYNAVGDVLEYAITVTNTGNVTLENIEVE</sequence>
<feature type="non-terminal residue" evidence="4">
    <location>
        <position position="1230"/>
    </location>
</feature>
<keyword evidence="5" id="KW-1185">Reference proteome</keyword>
<dbReference type="NCBIfam" id="NF038133">
    <property type="entry name" value="choice_anch_L"/>
    <property type="match status" value="1"/>
</dbReference>
<dbReference type="Pfam" id="PF01345">
    <property type="entry name" value="DUF11"/>
    <property type="match status" value="1"/>
</dbReference>
<feature type="region of interest" description="Disordered" evidence="1">
    <location>
        <begin position="1151"/>
        <end position="1184"/>
    </location>
</feature>
<dbReference type="Gene3D" id="2.60.40.1170">
    <property type="entry name" value="Mu homology domain, subdomain B"/>
    <property type="match status" value="1"/>
</dbReference>
<dbReference type="Proteomes" id="UP001597361">
    <property type="component" value="Unassembled WGS sequence"/>
</dbReference>
<feature type="compositionally biased region" description="Polar residues" evidence="1">
    <location>
        <begin position="1026"/>
        <end position="1036"/>
    </location>
</feature>
<feature type="domain" description="DUF7507" evidence="3">
    <location>
        <begin position="691"/>
        <end position="794"/>
    </location>
</feature>
<dbReference type="InterPro" id="IPR051172">
    <property type="entry name" value="Chlamydia_OmcB"/>
</dbReference>
<dbReference type="Pfam" id="PF24346">
    <property type="entry name" value="DUF7507"/>
    <property type="match status" value="5"/>
</dbReference>
<evidence type="ECO:0000259" key="2">
    <source>
        <dbReference type="Pfam" id="PF01345"/>
    </source>
</evidence>
<dbReference type="Gene3D" id="2.60.40.2810">
    <property type="match status" value="1"/>
</dbReference>
<evidence type="ECO:0000259" key="3">
    <source>
        <dbReference type="Pfam" id="PF24346"/>
    </source>
</evidence>
<evidence type="ECO:0000313" key="5">
    <source>
        <dbReference type="Proteomes" id="UP001597361"/>
    </source>
</evidence>
<accession>A0ABW4VWT7</accession>
<feature type="domain" description="DUF7507" evidence="3">
    <location>
        <begin position="1065"/>
        <end position="1166"/>
    </location>
</feature>
<feature type="compositionally biased region" description="Low complexity" evidence="1">
    <location>
        <begin position="97"/>
        <end position="112"/>
    </location>
</feature>
<organism evidence="4 5">
    <name type="scientific">Belliella marina</name>
    <dbReference type="NCBI Taxonomy" id="1644146"/>
    <lineage>
        <taxon>Bacteria</taxon>
        <taxon>Pseudomonadati</taxon>
        <taxon>Bacteroidota</taxon>
        <taxon>Cytophagia</taxon>
        <taxon>Cytophagales</taxon>
        <taxon>Cyclobacteriaceae</taxon>
        <taxon>Belliella</taxon>
    </lineage>
</organism>
<reference evidence="5" key="1">
    <citation type="journal article" date="2019" name="Int. J. Syst. Evol. Microbiol.">
        <title>The Global Catalogue of Microorganisms (GCM) 10K type strain sequencing project: providing services to taxonomists for standard genome sequencing and annotation.</title>
        <authorList>
            <consortium name="The Broad Institute Genomics Platform"/>
            <consortium name="The Broad Institute Genome Sequencing Center for Infectious Disease"/>
            <person name="Wu L."/>
            <person name="Ma J."/>
        </authorList>
    </citation>
    <scope>NUCLEOTIDE SEQUENCE [LARGE SCALE GENOMIC DNA]</scope>
    <source>
        <strain evidence="5">CGMCC 1.15180</strain>
    </source>
</reference>
<feature type="region of interest" description="Disordered" evidence="1">
    <location>
        <begin position="794"/>
        <end position="813"/>
    </location>
</feature>
<feature type="compositionally biased region" description="Acidic residues" evidence="1">
    <location>
        <begin position="1165"/>
        <end position="1177"/>
    </location>
</feature>